<gene>
    <name evidence="1" type="ORF">UM93_07780</name>
</gene>
<dbReference type="HOGENOM" id="CLU_2803131_0_0_11"/>
<organism evidence="1 2">
    <name type="scientific">Psychromicrobium lacuslunae</name>
    <dbReference type="NCBI Taxonomy" id="1618207"/>
    <lineage>
        <taxon>Bacteria</taxon>
        <taxon>Bacillati</taxon>
        <taxon>Actinomycetota</taxon>
        <taxon>Actinomycetes</taxon>
        <taxon>Micrococcales</taxon>
        <taxon>Micrococcaceae</taxon>
        <taxon>Psychromicrobium</taxon>
    </lineage>
</organism>
<dbReference type="AlphaFoldDB" id="A0A0D4BYA0"/>
<protein>
    <submittedName>
        <fullName evidence="1">Uncharacterized protein</fullName>
    </submittedName>
</protein>
<keyword evidence="2" id="KW-1185">Reference proteome</keyword>
<evidence type="ECO:0000313" key="1">
    <source>
        <dbReference type="EMBL" id="AJT41442.1"/>
    </source>
</evidence>
<accession>A0A0D4BYA0</accession>
<sequence>MLAAPTGLVDPIALVDPIGVAGPIGLVDPTVTELVAPPAGLAESVRSALSQANEQVGQQRVLGSNRT</sequence>
<dbReference type="KEGG" id="ari:UM93_07780"/>
<name>A0A0D4BYA0_9MICC</name>
<evidence type="ECO:0000313" key="2">
    <source>
        <dbReference type="Proteomes" id="UP000061839"/>
    </source>
</evidence>
<dbReference type="EMBL" id="CP011005">
    <property type="protein sequence ID" value="AJT41442.1"/>
    <property type="molecule type" value="Genomic_DNA"/>
</dbReference>
<proteinExistence type="predicted"/>
<dbReference type="Proteomes" id="UP000061839">
    <property type="component" value="Chromosome"/>
</dbReference>
<reference evidence="1 2" key="1">
    <citation type="journal article" date="2015" name="Genome Announc.">
        <title>Complete Genome Sequencing of Protease-Producing Novel Arthrobacter sp. Strain IHBB 11108 Using PacBio Single-Molecule Real-Time Sequencing Technology.</title>
        <authorList>
            <person name="Kiran S."/>
            <person name="Swarnkar M.K."/>
            <person name="Pal M."/>
            <person name="Thakur R."/>
            <person name="Tewari R."/>
            <person name="Singh A.K."/>
            <person name="Gulati A."/>
        </authorList>
    </citation>
    <scope>NUCLEOTIDE SEQUENCE [LARGE SCALE GENOMIC DNA]</scope>
    <source>
        <strain evidence="1 2">IHBB 11108</strain>
    </source>
</reference>